<evidence type="ECO:0000256" key="2">
    <source>
        <dbReference type="ARBA" id="ARBA00022679"/>
    </source>
</evidence>
<keyword evidence="5" id="KW-0012">Acyltransferase</keyword>
<gene>
    <name evidence="5" type="ORF">CJ229_007890</name>
</gene>
<dbReference type="PANTHER" id="PTHR43199">
    <property type="entry name" value="GLUTATHIONE HYDROLASE"/>
    <property type="match status" value="1"/>
</dbReference>
<dbReference type="PRINTS" id="PR01210">
    <property type="entry name" value="GGTRANSPTASE"/>
</dbReference>
<dbReference type="EMBL" id="CP136964">
    <property type="protein sequence ID" value="WOS95996.1"/>
    <property type="molecule type" value="Genomic_DNA"/>
</dbReference>
<accession>A0AAF0YI37</accession>
<organism evidence="5 6">
    <name type="scientific">Nosocomiicoccus massiliensis</name>
    <dbReference type="NCBI Taxonomy" id="1232430"/>
    <lineage>
        <taxon>Bacteria</taxon>
        <taxon>Bacillati</taxon>
        <taxon>Bacillota</taxon>
        <taxon>Bacilli</taxon>
        <taxon>Bacillales</taxon>
        <taxon>Staphylococcaceae</taxon>
        <taxon>Nosocomiicoccus</taxon>
    </lineage>
</organism>
<dbReference type="EC" id="2.3.2.2" evidence="5"/>
<dbReference type="SUPFAM" id="SSF56235">
    <property type="entry name" value="N-terminal nucleophile aminohydrolases (Ntn hydrolases)"/>
    <property type="match status" value="1"/>
</dbReference>
<sequence length="517" mass="58130">MKKYFPLIALILLLLTSVAIYMVKNNRDMISLEKDSFKNEKNESYSVTSSDYRASEVGQKIIADGGNAADAAIGVAFALAIVEPYASGLGGGGALLYYDGQMEAPDEIKYQSISSSVYEQGDLIGVPGLVRGMDYLQKEYGSMKMEEILDYVIPLAEDGITVDARFAQNLALYKEYNDLDSPFYKNGEPVASGEKITQPELADTLQYIQAYGADAFYEMLGESMTEEFERFNVEDFTNYTATKGDVLSMDYQGSTVYTPSSPLGGVFTLQALAIDEILREKDGASYNFIQSVSDARDIMMINRDIVSDMDGDRMQYLDRYYIENELYQLNDVESVEYEENINNNTTHFVVVDKEGRMISATNTLNRYFGSGKYSSLGFYLNNSLDNFSKDPMSPNFGEPNKTPRSYTSPTIIVNDDGYIGIGTPGGNMIPTVISQIIIQYFNNDMTLKSAINQGRLFKSNDQIYYEDFAQFELLGNIDELDSPIRKISSPNEFGNIQSVIYDRETKESHRYYDRNNR</sequence>
<reference evidence="6" key="1">
    <citation type="submission" date="2017-09" db="EMBL/GenBank/DDBJ databases">
        <title>Bacterial strain isolated from the female urinary microbiota.</title>
        <authorList>
            <person name="Thomas-White K."/>
            <person name="Kumar N."/>
            <person name="Forster S."/>
            <person name="Putonti C."/>
            <person name="Lawley T."/>
            <person name="Wolfe A.J."/>
        </authorList>
    </citation>
    <scope>NUCLEOTIDE SEQUENCE [LARGE SCALE GENOMIC DNA]</scope>
    <source>
        <strain evidence="6">UMB0959</strain>
    </source>
</reference>
<dbReference type="Gene3D" id="3.60.20.40">
    <property type="match status" value="1"/>
</dbReference>
<dbReference type="PANTHER" id="PTHR43199:SF1">
    <property type="entry name" value="GLUTATHIONE HYDROLASE PROENZYME"/>
    <property type="match status" value="1"/>
</dbReference>
<evidence type="ECO:0000256" key="1">
    <source>
        <dbReference type="ARBA" id="ARBA00009381"/>
    </source>
</evidence>
<keyword evidence="4" id="KW-0865">Zymogen</keyword>
<evidence type="ECO:0000256" key="3">
    <source>
        <dbReference type="ARBA" id="ARBA00022801"/>
    </source>
</evidence>
<dbReference type="GO" id="GO:0103068">
    <property type="term" value="F:leukotriene C4 gamma-glutamyl transferase activity"/>
    <property type="evidence" value="ECO:0007669"/>
    <property type="project" value="UniProtKB-EC"/>
</dbReference>
<proteinExistence type="inferred from homology"/>
<dbReference type="InterPro" id="IPR051792">
    <property type="entry name" value="GGT_bact"/>
</dbReference>
<dbReference type="Pfam" id="PF01019">
    <property type="entry name" value="G_glu_transpept"/>
    <property type="match status" value="1"/>
</dbReference>
<evidence type="ECO:0000313" key="6">
    <source>
        <dbReference type="Proteomes" id="UP000243626"/>
    </source>
</evidence>
<dbReference type="RefSeq" id="WP_102167805.1">
    <property type="nucleotide sequence ID" value="NZ_CP136964.1"/>
</dbReference>
<keyword evidence="2 5" id="KW-0808">Transferase</keyword>
<keyword evidence="3" id="KW-0378">Hydrolase</keyword>
<name>A0AAF0YI37_9STAP</name>
<keyword evidence="6" id="KW-1185">Reference proteome</keyword>
<dbReference type="KEGG" id="nmy:CJ229_007890"/>
<dbReference type="Proteomes" id="UP000243626">
    <property type="component" value="Chromosome"/>
</dbReference>
<dbReference type="InterPro" id="IPR043137">
    <property type="entry name" value="GGT_ssub_C"/>
</dbReference>
<comment type="similarity">
    <text evidence="1">Belongs to the gamma-glutamyltransferase family.</text>
</comment>
<dbReference type="AlphaFoldDB" id="A0AAF0YI37"/>
<evidence type="ECO:0000313" key="5">
    <source>
        <dbReference type="EMBL" id="WOS95996.1"/>
    </source>
</evidence>
<dbReference type="GO" id="GO:0016787">
    <property type="term" value="F:hydrolase activity"/>
    <property type="evidence" value="ECO:0007669"/>
    <property type="project" value="UniProtKB-KW"/>
</dbReference>
<dbReference type="InterPro" id="IPR029055">
    <property type="entry name" value="Ntn_hydrolases_N"/>
</dbReference>
<evidence type="ECO:0000256" key="4">
    <source>
        <dbReference type="ARBA" id="ARBA00023145"/>
    </source>
</evidence>
<protein>
    <submittedName>
        <fullName evidence="5">Gamma-glutamyltransferase</fullName>
        <ecNumber evidence="5">2.3.2.2</ecNumber>
    </submittedName>
</protein>